<reference evidence="1 2" key="1">
    <citation type="journal article" date="2017" name="Nat. Commun.">
        <title>Genome assembly with in vitro proximity ligation data and whole-genome triplication in lettuce.</title>
        <authorList>
            <person name="Reyes-Chin-Wo S."/>
            <person name="Wang Z."/>
            <person name="Yang X."/>
            <person name="Kozik A."/>
            <person name="Arikit S."/>
            <person name="Song C."/>
            <person name="Xia L."/>
            <person name="Froenicke L."/>
            <person name="Lavelle D.O."/>
            <person name="Truco M.J."/>
            <person name="Xia R."/>
            <person name="Zhu S."/>
            <person name="Xu C."/>
            <person name="Xu H."/>
            <person name="Xu X."/>
            <person name="Cox K."/>
            <person name="Korf I."/>
            <person name="Meyers B.C."/>
            <person name="Michelmore R.W."/>
        </authorList>
    </citation>
    <scope>NUCLEOTIDE SEQUENCE [LARGE SCALE GENOMIC DNA]</scope>
    <source>
        <strain evidence="2">cv. Salinas</strain>
        <tissue evidence="1">Seedlings</tissue>
    </source>
</reference>
<dbReference type="EMBL" id="NBSK02000007">
    <property type="protein sequence ID" value="KAJ0197524.1"/>
    <property type="molecule type" value="Genomic_DNA"/>
</dbReference>
<sequence length="81" mass="9395">MDNLSLNDFVGMHYLDHDSVSSSYNRFITEELDFDMNSLQKESHQLLDSLTIEQRSVFDEIMTTVKQKKGVFFYGYGGTVM</sequence>
<proteinExistence type="predicted"/>
<keyword evidence="2" id="KW-1185">Reference proteome</keyword>
<evidence type="ECO:0008006" key="3">
    <source>
        <dbReference type="Google" id="ProtNLM"/>
    </source>
</evidence>
<accession>A0A9R1X4F8</accession>
<evidence type="ECO:0000313" key="1">
    <source>
        <dbReference type="EMBL" id="KAJ0197524.1"/>
    </source>
</evidence>
<gene>
    <name evidence="1" type="ORF">LSAT_V11C700371210</name>
</gene>
<name>A0A9R1X4F8_LACSA</name>
<comment type="caution">
    <text evidence="1">The sequence shown here is derived from an EMBL/GenBank/DDBJ whole genome shotgun (WGS) entry which is preliminary data.</text>
</comment>
<dbReference type="AlphaFoldDB" id="A0A9R1X4F8"/>
<dbReference type="Proteomes" id="UP000235145">
    <property type="component" value="Unassembled WGS sequence"/>
</dbReference>
<protein>
    <recommendedName>
        <fullName evidence="3">ATP-dependent DNA helicase</fullName>
    </recommendedName>
</protein>
<evidence type="ECO:0000313" key="2">
    <source>
        <dbReference type="Proteomes" id="UP000235145"/>
    </source>
</evidence>
<organism evidence="1 2">
    <name type="scientific">Lactuca sativa</name>
    <name type="common">Garden lettuce</name>
    <dbReference type="NCBI Taxonomy" id="4236"/>
    <lineage>
        <taxon>Eukaryota</taxon>
        <taxon>Viridiplantae</taxon>
        <taxon>Streptophyta</taxon>
        <taxon>Embryophyta</taxon>
        <taxon>Tracheophyta</taxon>
        <taxon>Spermatophyta</taxon>
        <taxon>Magnoliopsida</taxon>
        <taxon>eudicotyledons</taxon>
        <taxon>Gunneridae</taxon>
        <taxon>Pentapetalae</taxon>
        <taxon>asterids</taxon>
        <taxon>campanulids</taxon>
        <taxon>Asterales</taxon>
        <taxon>Asteraceae</taxon>
        <taxon>Cichorioideae</taxon>
        <taxon>Cichorieae</taxon>
        <taxon>Lactucinae</taxon>
        <taxon>Lactuca</taxon>
    </lineage>
</organism>